<evidence type="ECO:0008006" key="5">
    <source>
        <dbReference type="Google" id="ProtNLM"/>
    </source>
</evidence>
<name>A0A7J7HZJ3_CAMSI</name>
<proteinExistence type="predicted"/>
<dbReference type="PANTHER" id="PTHR46248:SF12">
    <property type="entry name" value="TERNARY COMPLEX FACTOR MIP1 LEUCINE-ZIPPER PROTEIN"/>
    <property type="match status" value="1"/>
</dbReference>
<accession>A0A7J7HZJ3</accession>
<evidence type="ECO:0000256" key="1">
    <source>
        <dbReference type="SAM" id="Coils"/>
    </source>
</evidence>
<feature type="compositionally biased region" description="Low complexity" evidence="2">
    <location>
        <begin position="97"/>
        <end position="106"/>
    </location>
</feature>
<evidence type="ECO:0000256" key="2">
    <source>
        <dbReference type="SAM" id="MobiDB-lite"/>
    </source>
</evidence>
<dbReference type="EMBL" id="JACBKZ010000002">
    <property type="protein sequence ID" value="KAF5958220.1"/>
    <property type="molecule type" value="Genomic_DNA"/>
</dbReference>
<dbReference type="Proteomes" id="UP000593564">
    <property type="component" value="Unassembled WGS sequence"/>
</dbReference>
<gene>
    <name evidence="3" type="ORF">HYC85_005445</name>
</gene>
<evidence type="ECO:0000313" key="4">
    <source>
        <dbReference type="Proteomes" id="UP000593564"/>
    </source>
</evidence>
<keyword evidence="1" id="KW-0175">Coiled coil</keyword>
<dbReference type="PANTHER" id="PTHR46248">
    <property type="entry name" value="EXPRESSED PROTEIN"/>
    <property type="match status" value="1"/>
</dbReference>
<comment type="caution">
    <text evidence="3">The sequence shown here is derived from an EMBL/GenBank/DDBJ whole genome shotgun (WGS) entry which is preliminary data.</text>
</comment>
<feature type="region of interest" description="Disordered" evidence="2">
    <location>
        <begin position="97"/>
        <end position="162"/>
    </location>
</feature>
<reference evidence="3 4" key="2">
    <citation type="submission" date="2020-07" db="EMBL/GenBank/DDBJ databases">
        <title>Genome assembly of wild tea tree DASZ reveals pedigree and selection history of tea varieties.</title>
        <authorList>
            <person name="Zhang W."/>
        </authorList>
    </citation>
    <scope>NUCLEOTIDE SEQUENCE [LARGE SCALE GENOMIC DNA]</scope>
    <source>
        <strain evidence="4">cv. G240</strain>
        <tissue evidence="3">Leaf</tissue>
    </source>
</reference>
<feature type="compositionally biased region" description="Basic and acidic residues" evidence="2">
    <location>
        <begin position="127"/>
        <end position="142"/>
    </location>
</feature>
<evidence type="ECO:0000313" key="3">
    <source>
        <dbReference type="EMBL" id="KAF5958220.1"/>
    </source>
</evidence>
<keyword evidence="4" id="KW-1185">Reference proteome</keyword>
<protein>
    <recommendedName>
        <fullName evidence="5">Ternary complex factor MIP1 leucine-zipper domain-containing protein</fullName>
    </recommendedName>
</protein>
<organism evidence="3 4">
    <name type="scientific">Camellia sinensis</name>
    <name type="common">Tea plant</name>
    <name type="synonym">Thea sinensis</name>
    <dbReference type="NCBI Taxonomy" id="4442"/>
    <lineage>
        <taxon>Eukaryota</taxon>
        <taxon>Viridiplantae</taxon>
        <taxon>Streptophyta</taxon>
        <taxon>Embryophyta</taxon>
        <taxon>Tracheophyta</taxon>
        <taxon>Spermatophyta</taxon>
        <taxon>Magnoliopsida</taxon>
        <taxon>eudicotyledons</taxon>
        <taxon>Gunneridae</taxon>
        <taxon>Pentapetalae</taxon>
        <taxon>asterids</taxon>
        <taxon>Ericales</taxon>
        <taxon>Theaceae</taxon>
        <taxon>Camellia</taxon>
    </lineage>
</organism>
<reference evidence="4" key="1">
    <citation type="journal article" date="2020" name="Nat. Commun.">
        <title>Genome assembly of wild tea tree DASZ reveals pedigree and selection history of tea varieties.</title>
        <authorList>
            <person name="Zhang W."/>
            <person name="Zhang Y."/>
            <person name="Qiu H."/>
            <person name="Guo Y."/>
            <person name="Wan H."/>
            <person name="Zhang X."/>
            <person name="Scossa F."/>
            <person name="Alseekh S."/>
            <person name="Zhang Q."/>
            <person name="Wang P."/>
            <person name="Xu L."/>
            <person name="Schmidt M.H."/>
            <person name="Jia X."/>
            <person name="Li D."/>
            <person name="Zhu A."/>
            <person name="Guo F."/>
            <person name="Chen W."/>
            <person name="Ni D."/>
            <person name="Usadel B."/>
            <person name="Fernie A.R."/>
            <person name="Wen W."/>
        </authorList>
    </citation>
    <scope>NUCLEOTIDE SEQUENCE [LARGE SCALE GENOMIC DNA]</scope>
    <source>
        <strain evidence="4">cv. G240</strain>
    </source>
</reference>
<sequence>MGNVILTTIQTLEFLAEVAVLEEEVVRLEEQIVDFRQGLYQEAAYISSKRNAENSVDLCSELSTRSSKHGESLCSFQHNEISGLSVAKPFPSLARSASSRKLSSSKPTPDRIGHCSKKPNFSLENGPVKENRLRSNSSKDKQYPQNKSPRMKKPPIKPESIGKCVDPLRLQTANEHKRALLTPLMVERWKLTALQTKFLRILSTTKNRTVESKAIPSLMLSNQETEFRDPYSMFSEFRKREIGPYKHLRSIEAGSIDFNRKTNALFLVHRLDRFENKQKQIKFALIYFSP</sequence>
<dbReference type="AlphaFoldDB" id="A0A7J7HZJ3"/>
<feature type="coiled-coil region" evidence="1">
    <location>
        <begin position="11"/>
        <end position="38"/>
    </location>
</feature>